<evidence type="ECO:0000313" key="2">
    <source>
        <dbReference type="Proteomes" id="UP000309186"/>
    </source>
</evidence>
<reference evidence="1 2" key="1">
    <citation type="submission" date="2018-01" db="EMBL/GenBank/DDBJ databases">
        <title>Co-occurrence of chitin degradation, pigmentation and bioactivity in marine Pseudoalteromonas.</title>
        <authorList>
            <person name="Paulsen S."/>
            <person name="Gram L."/>
            <person name="Machado H."/>
        </authorList>
    </citation>
    <scope>NUCLEOTIDE SEQUENCE [LARGE SCALE GENOMIC DNA]</scope>
    <source>
        <strain evidence="1 2">S3663</strain>
    </source>
</reference>
<comment type="caution">
    <text evidence="1">The sequence shown here is derived from an EMBL/GenBank/DDBJ whole genome shotgun (WGS) entry which is preliminary data.</text>
</comment>
<dbReference type="InterPro" id="IPR014719">
    <property type="entry name" value="Ribosomal_bL12_C/ClpS-like"/>
</dbReference>
<organism evidence="1 2">
    <name type="scientific">Pseudoalteromonas phenolica</name>
    <dbReference type="NCBI Taxonomy" id="161398"/>
    <lineage>
        <taxon>Bacteria</taxon>
        <taxon>Pseudomonadati</taxon>
        <taxon>Pseudomonadota</taxon>
        <taxon>Gammaproteobacteria</taxon>
        <taxon>Alteromonadales</taxon>
        <taxon>Pseudoalteromonadaceae</taxon>
        <taxon>Pseudoalteromonas</taxon>
    </lineage>
</organism>
<evidence type="ECO:0000313" key="1">
    <source>
        <dbReference type="EMBL" id="TLX45531.1"/>
    </source>
</evidence>
<proteinExistence type="predicted"/>
<dbReference type="RefSeq" id="WP_138483921.1">
    <property type="nucleotide sequence ID" value="NZ_PPSW01000033.1"/>
</dbReference>
<evidence type="ECO:0008006" key="3">
    <source>
        <dbReference type="Google" id="ProtNLM"/>
    </source>
</evidence>
<gene>
    <name evidence="1" type="ORF">C1E24_18240</name>
</gene>
<dbReference type="Gene3D" id="3.30.1390.10">
    <property type="match status" value="1"/>
</dbReference>
<name>A0A5R9PXF9_9GAMM</name>
<dbReference type="Proteomes" id="UP000309186">
    <property type="component" value="Unassembled WGS sequence"/>
</dbReference>
<sequence>MDEHLVLIGALVFGVLIGRFSTSSTDRASKRLENKVDAIIEHLGIDFKPYENTPKEVLSALDSGERIRAIKLYRHFSGASLKEASEAISYLENNRKESKRIEKNRKPKYNKRSKRVNDMWAPITSFNILAHMYQPRSGR</sequence>
<dbReference type="EMBL" id="PPSW01000033">
    <property type="protein sequence ID" value="TLX45531.1"/>
    <property type="molecule type" value="Genomic_DNA"/>
</dbReference>
<dbReference type="AlphaFoldDB" id="A0A5R9PXF9"/>
<protein>
    <recommendedName>
        <fullName evidence="3">Ribosomal protein L7/L12 C-terminal domain-containing protein</fullName>
    </recommendedName>
</protein>
<dbReference type="OrthoDB" id="3298842at2"/>
<accession>A0A5R9PXF9</accession>